<evidence type="ECO:0000256" key="5">
    <source>
        <dbReference type="ARBA" id="ARBA00022989"/>
    </source>
</evidence>
<feature type="transmembrane region" description="Helical" evidence="7">
    <location>
        <begin position="232"/>
        <end position="252"/>
    </location>
</feature>
<feature type="transmembrane region" description="Helical" evidence="7">
    <location>
        <begin position="155"/>
        <end position="181"/>
    </location>
</feature>
<reference evidence="9 10" key="1">
    <citation type="journal article" date="2014" name="Agronomy (Basel)">
        <title>A Draft Genome Sequence for Ensete ventricosum, the Drought-Tolerant Tree Against Hunger.</title>
        <authorList>
            <person name="Harrison J."/>
            <person name="Moore K.A."/>
            <person name="Paszkiewicz K."/>
            <person name="Jones T."/>
            <person name="Grant M."/>
            <person name="Ambacheew D."/>
            <person name="Muzemil S."/>
            <person name="Studholme D.J."/>
        </authorList>
    </citation>
    <scope>NUCLEOTIDE SEQUENCE [LARGE SCALE GENOMIC DNA]</scope>
</reference>
<dbReference type="Gene3D" id="1.20.120.1770">
    <property type="match status" value="1"/>
</dbReference>
<dbReference type="AlphaFoldDB" id="A0A426XTE3"/>
<evidence type="ECO:0000256" key="6">
    <source>
        <dbReference type="ARBA" id="ARBA00023136"/>
    </source>
</evidence>
<comment type="caution">
    <text evidence="9">The sequence shown here is derived from an EMBL/GenBank/DDBJ whole genome shotgun (WGS) entry which is preliminary data.</text>
</comment>
<evidence type="ECO:0000259" key="8">
    <source>
        <dbReference type="PROSITE" id="PS50939"/>
    </source>
</evidence>
<keyword evidence="2" id="KW-0813">Transport</keyword>
<evidence type="ECO:0000256" key="1">
    <source>
        <dbReference type="ARBA" id="ARBA00004370"/>
    </source>
</evidence>
<keyword evidence="4" id="KW-0249">Electron transport</keyword>
<protein>
    <recommendedName>
        <fullName evidence="8">Cytochrome b561 domain-containing protein</fullName>
    </recommendedName>
</protein>
<evidence type="ECO:0000256" key="4">
    <source>
        <dbReference type="ARBA" id="ARBA00022982"/>
    </source>
</evidence>
<dbReference type="SMART" id="SM00665">
    <property type="entry name" value="B561"/>
    <property type="match status" value="1"/>
</dbReference>
<keyword evidence="6 7" id="KW-0472">Membrane</keyword>
<dbReference type="CDD" id="cd08760">
    <property type="entry name" value="Cyt_b561_FRRS1_like"/>
    <property type="match status" value="1"/>
</dbReference>
<proteinExistence type="predicted"/>
<gene>
    <name evidence="9" type="ORF">B296_00056894</name>
</gene>
<evidence type="ECO:0000256" key="7">
    <source>
        <dbReference type="SAM" id="Phobius"/>
    </source>
</evidence>
<name>A0A426XTE3_ENSVE</name>
<keyword evidence="5 7" id="KW-1133">Transmembrane helix</keyword>
<evidence type="ECO:0000313" key="9">
    <source>
        <dbReference type="EMBL" id="RRT42746.1"/>
    </source>
</evidence>
<evidence type="ECO:0000313" key="10">
    <source>
        <dbReference type="Proteomes" id="UP000287651"/>
    </source>
</evidence>
<evidence type="ECO:0000256" key="3">
    <source>
        <dbReference type="ARBA" id="ARBA00022692"/>
    </source>
</evidence>
<accession>A0A426XTE3</accession>
<feature type="domain" description="Cytochrome b561" evidence="8">
    <location>
        <begin position="90"/>
        <end position="285"/>
    </location>
</feature>
<evidence type="ECO:0000256" key="2">
    <source>
        <dbReference type="ARBA" id="ARBA00022448"/>
    </source>
</evidence>
<sequence>MQHRLTVRTEWTKPLELRPLRSRRRIVYLDRLLERRGDGRKQRGGWVDHLQRSWDREAVLPGGEELERVPAGPRQPAAGGQQLADRVAVIPPLPRLPAEHLAARAIPHLRRVVSDAGSRGFPARRWHGLLTMLGWGVLMPAGVIMARYFKHLDPLWFYSHISIQGIGFVLGLVGIIAGFNLDDDLRSTSSSSAVLKNQRKAINILVLQVMAFLVRPDKSSKIRRYWNWYHHYVGRAAIASAVANIFLGLSVAHEDGSWTVGYVIFLLVWVIASLLLEVKGRMKKDDLQREF</sequence>
<keyword evidence="3 7" id="KW-0812">Transmembrane</keyword>
<feature type="transmembrane region" description="Helical" evidence="7">
    <location>
        <begin position="129"/>
        <end position="149"/>
    </location>
</feature>
<dbReference type="PANTHER" id="PTHR23130:SF171">
    <property type="entry name" value="OS01G0895300 PROTEIN"/>
    <property type="match status" value="1"/>
</dbReference>
<dbReference type="GO" id="GO:0016020">
    <property type="term" value="C:membrane"/>
    <property type="evidence" value="ECO:0007669"/>
    <property type="project" value="UniProtKB-SubCell"/>
</dbReference>
<dbReference type="Proteomes" id="UP000287651">
    <property type="component" value="Unassembled WGS sequence"/>
</dbReference>
<dbReference type="Pfam" id="PF03188">
    <property type="entry name" value="Cytochrom_B561"/>
    <property type="match status" value="1"/>
</dbReference>
<feature type="transmembrane region" description="Helical" evidence="7">
    <location>
        <begin position="258"/>
        <end position="276"/>
    </location>
</feature>
<dbReference type="PANTHER" id="PTHR23130">
    <property type="entry name" value="CYTOCHROME B561 AND DOMON DOMAIN-CONTAINING PROTEIN"/>
    <property type="match status" value="1"/>
</dbReference>
<dbReference type="InterPro" id="IPR006593">
    <property type="entry name" value="Cyt_b561/ferric_Rdtase_TM"/>
</dbReference>
<organism evidence="9 10">
    <name type="scientific">Ensete ventricosum</name>
    <name type="common">Abyssinian banana</name>
    <name type="synonym">Musa ensete</name>
    <dbReference type="NCBI Taxonomy" id="4639"/>
    <lineage>
        <taxon>Eukaryota</taxon>
        <taxon>Viridiplantae</taxon>
        <taxon>Streptophyta</taxon>
        <taxon>Embryophyta</taxon>
        <taxon>Tracheophyta</taxon>
        <taxon>Spermatophyta</taxon>
        <taxon>Magnoliopsida</taxon>
        <taxon>Liliopsida</taxon>
        <taxon>Zingiberales</taxon>
        <taxon>Musaceae</taxon>
        <taxon>Ensete</taxon>
    </lineage>
</organism>
<comment type="subcellular location">
    <subcellularLocation>
        <location evidence="1">Membrane</location>
    </subcellularLocation>
</comment>
<dbReference type="EMBL" id="AMZH03017606">
    <property type="protein sequence ID" value="RRT42746.1"/>
    <property type="molecule type" value="Genomic_DNA"/>
</dbReference>
<dbReference type="PROSITE" id="PS50939">
    <property type="entry name" value="CYTOCHROME_B561"/>
    <property type="match status" value="1"/>
</dbReference>